<reference evidence="1 2" key="1">
    <citation type="journal article" date="2012" name="Stand. Genomic Sci.">
        <title>Complete genome sequence of the melanogenic marine bacterium Marinomonas mediterranea type strain (MMB-1(T)).</title>
        <authorList>
            <person name="Lucas-Elio P."/>
            <person name="Goodwin L."/>
            <person name="Woyke T."/>
            <person name="Pitluck S."/>
            <person name="Nolan M."/>
            <person name="Kyrpides N.C."/>
            <person name="Detter J.C."/>
            <person name="Copeland A."/>
            <person name="Teshima H."/>
            <person name="Bruce D."/>
            <person name="Detter C."/>
            <person name="Tapia R."/>
            <person name="Han S."/>
            <person name="Land M.L."/>
            <person name="Ivanova N."/>
            <person name="Mikhailova N."/>
            <person name="Johnston A.W."/>
            <person name="Sanchez-Amat A."/>
        </authorList>
    </citation>
    <scope>NUCLEOTIDE SEQUENCE [LARGE SCALE GENOMIC DNA]</scope>
    <source>
        <strain evidence="2">ATCC 700492 / JCM 21426 / NBRC 103028 / MMB-1</strain>
    </source>
</reference>
<proteinExistence type="predicted"/>
<dbReference type="KEGG" id="mme:Marme_1386"/>
<keyword evidence="1" id="KW-0418">Kinase</keyword>
<name>F2JWI6_MARM1</name>
<dbReference type="PATRIC" id="fig|717774.3.peg.1437"/>
<sequence length="396" mass="44636">MGTTQNKMNESTQSPNYLFTEDSLAETLSACRFHVNFVFGELQVQVFSNHNALLKELTAYYKSYASPLDDASSNTADNASNHTMNIYFVEQDNVGDDLDWLEVPREVGKTGRKEGYLDVEDGRWIKKFKTGMCFLQRKANPVAVGRCSENLAQMVNFINNQFLNHHLRQGFILGHAAAFSRVDANGVAKVTAIAAGSGGGKSTTMLRCLEDSSNLFLTNDRILFEKKTLDDQTPKTQAVGLAKLPRVNPGTLLYSERLRHILPEARQKALLDMPQSELWSLEEKYDVQIEDEYGKDRVALVGELCHLIMLDWSLNSDESTRLELVDLTKEPTQIEGLRKRPGPFYQDETGKFADLDVMDSTETYCTELSNVNVYRLTGKIDFDRAFELINGLQKAQ</sequence>
<organism evidence="1 2">
    <name type="scientific">Marinomonas mediterranea (strain ATCC 700492 / JCM 21426 / NBRC 103028 / MMB-1)</name>
    <dbReference type="NCBI Taxonomy" id="717774"/>
    <lineage>
        <taxon>Bacteria</taxon>
        <taxon>Pseudomonadati</taxon>
        <taxon>Pseudomonadota</taxon>
        <taxon>Gammaproteobacteria</taxon>
        <taxon>Oceanospirillales</taxon>
        <taxon>Oceanospirillaceae</taxon>
        <taxon>Marinomonas</taxon>
    </lineage>
</organism>
<dbReference type="STRING" id="717774.Marme_1386"/>
<dbReference type="InterPro" id="IPR027597">
    <property type="entry name" value="HprK-rel_B"/>
</dbReference>
<dbReference type="NCBIfam" id="TIGR04355">
    <property type="entry name" value="HprK_rel_B"/>
    <property type="match status" value="1"/>
</dbReference>
<evidence type="ECO:0000313" key="2">
    <source>
        <dbReference type="Proteomes" id="UP000001062"/>
    </source>
</evidence>
<accession>F2JWI6</accession>
<dbReference type="eggNOG" id="COG4988">
    <property type="taxonomic scope" value="Bacteria"/>
</dbReference>
<keyword evidence="2" id="KW-1185">Reference proteome</keyword>
<dbReference type="RefSeq" id="WP_013660564.1">
    <property type="nucleotide sequence ID" value="NC_015276.1"/>
</dbReference>
<evidence type="ECO:0000313" key="1">
    <source>
        <dbReference type="EMBL" id="ADZ90659.1"/>
    </source>
</evidence>
<dbReference type="GO" id="GO:0016301">
    <property type="term" value="F:kinase activity"/>
    <property type="evidence" value="ECO:0007669"/>
    <property type="project" value="UniProtKB-KW"/>
</dbReference>
<dbReference type="Proteomes" id="UP000001062">
    <property type="component" value="Chromosome"/>
</dbReference>
<protein>
    <submittedName>
        <fullName evidence="1">HPr kinase</fullName>
    </submittedName>
</protein>
<dbReference type="AlphaFoldDB" id="F2JWI6"/>
<dbReference type="HOGENOM" id="CLU_760468_0_0_6"/>
<dbReference type="EMBL" id="CP002583">
    <property type="protein sequence ID" value="ADZ90659.1"/>
    <property type="molecule type" value="Genomic_DNA"/>
</dbReference>
<keyword evidence="1" id="KW-0808">Transferase</keyword>
<gene>
    <name evidence="1" type="ordered locus">Marme_1386</name>
</gene>